<dbReference type="Proteomes" id="UP000199417">
    <property type="component" value="Unassembled WGS sequence"/>
</dbReference>
<feature type="transmembrane region" description="Helical" evidence="1">
    <location>
        <begin position="20"/>
        <end position="39"/>
    </location>
</feature>
<dbReference type="STRING" id="168276.SAMN05444580_12219"/>
<feature type="transmembrane region" description="Helical" evidence="1">
    <location>
        <begin position="106"/>
        <end position="124"/>
    </location>
</feature>
<dbReference type="EMBL" id="FNAB01000022">
    <property type="protein sequence ID" value="SDE58060.1"/>
    <property type="molecule type" value="Genomic_DNA"/>
</dbReference>
<keyword evidence="1" id="KW-0472">Membrane</keyword>
<sequence length="138" mass="14123">MTASVRPAHTAPGILDSAILALLVFDGVLTAVLAVLFLPVRLGTVPFPVSVLVAGVVNVLLVLGARTVTDRTSRMALPVIGWFVGIVLCMSGPGGDGLLLADWRTLLLLVCGLVPAGLLLLKFASDAAVARGTSARPS</sequence>
<evidence type="ECO:0000313" key="3">
    <source>
        <dbReference type="Proteomes" id="UP000199417"/>
    </source>
</evidence>
<proteinExistence type="predicted"/>
<organism evidence="2 3">
    <name type="scientific">Rhodococcus tukisamuensis</name>
    <dbReference type="NCBI Taxonomy" id="168276"/>
    <lineage>
        <taxon>Bacteria</taxon>
        <taxon>Bacillati</taxon>
        <taxon>Actinomycetota</taxon>
        <taxon>Actinomycetes</taxon>
        <taxon>Mycobacteriales</taxon>
        <taxon>Nocardiaceae</taxon>
        <taxon>Rhodococcus</taxon>
    </lineage>
</organism>
<dbReference type="RefSeq" id="WP_072847077.1">
    <property type="nucleotide sequence ID" value="NZ_FNAB01000022.1"/>
</dbReference>
<accession>A0A1G7E3G5</accession>
<keyword evidence="3" id="KW-1185">Reference proteome</keyword>
<feature type="transmembrane region" description="Helical" evidence="1">
    <location>
        <begin position="75"/>
        <end position="94"/>
    </location>
</feature>
<gene>
    <name evidence="2" type="ORF">SAMN05444580_12219</name>
</gene>
<keyword evidence="1" id="KW-1133">Transmembrane helix</keyword>
<dbReference type="AlphaFoldDB" id="A0A1G7E3G5"/>
<evidence type="ECO:0000313" key="2">
    <source>
        <dbReference type="EMBL" id="SDE58060.1"/>
    </source>
</evidence>
<keyword evidence="1" id="KW-0812">Transmembrane</keyword>
<evidence type="ECO:0000256" key="1">
    <source>
        <dbReference type="SAM" id="Phobius"/>
    </source>
</evidence>
<feature type="transmembrane region" description="Helical" evidence="1">
    <location>
        <begin position="45"/>
        <end position="63"/>
    </location>
</feature>
<name>A0A1G7E3G5_9NOCA</name>
<protein>
    <submittedName>
        <fullName evidence="2">Uncharacterized protein</fullName>
    </submittedName>
</protein>
<reference evidence="2 3" key="1">
    <citation type="submission" date="2016-10" db="EMBL/GenBank/DDBJ databases">
        <authorList>
            <person name="de Groot N.N."/>
        </authorList>
    </citation>
    <scope>NUCLEOTIDE SEQUENCE [LARGE SCALE GENOMIC DNA]</scope>
    <source>
        <strain evidence="2 3">JCM 11308</strain>
    </source>
</reference>